<accession>A0AAN7UVV1</accession>
<dbReference type="Proteomes" id="UP001305414">
    <property type="component" value="Unassembled WGS sequence"/>
</dbReference>
<protein>
    <submittedName>
        <fullName evidence="2">Uncharacterized protein</fullName>
    </submittedName>
</protein>
<evidence type="ECO:0000313" key="3">
    <source>
        <dbReference type="Proteomes" id="UP001305414"/>
    </source>
</evidence>
<feature type="compositionally biased region" description="Polar residues" evidence="1">
    <location>
        <begin position="1"/>
        <end position="21"/>
    </location>
</feature>
<dbReference type="EMBL" id="JAWHQM010000039">
    <property type="protein sequence ID" value="KAK5634218.1"/>
    <property type="molecule type" value="Genomic_DNA"/>
</dbReference>
<sequence length="78" mass="8297">MALPETNQISPAQQGAHSSPPRQVLVAGRDLIGKLQGAYHQFRQDDGGKILYNLRVSSHGNGTGAHLYIRIGSMNGSG</sequence>
<comment type="caution">
    <text evidence="2">The sequence shown here is derived from an EMBL/GenBank/DDBJ whole genome shotgun (WGS) entry which is preliminary data.</text>
</comment>
<reference evidence="2 3" key="1">
    <citation type="submission" date="2023-10" db="EMBL/GenBank/DDBJ databases">
        <title>Draft genome sequence of Xylaria bambusicola isolate GMP-LS, the root and basal stem rot pathogen of sugarcane in Indonesia.</title>
        <authorList>
            <person name="Selvaraj P."/>
            <person name="Muralishankar V."/>
            <person name="Muruganantham S."/>
            <person name="Sp S."/>
            <person name="Haryani S."/>
            <person name="Lau K.J.X."/>
            <person name="Naqvi N.I."/>
        </authorList>
    </citation>
    <scope>NUCLEOTIDE SEQUENCE [LARGE SCALE GENOMIC DNA]</scope>
    <source>
        <strain evidence="2">GMP-LS</strain>
    </source>
</reference>
<evidence type="ECO:0000313" key="2">
    <source>
        <dbReference type="EMBL" id="KAK5634218.1"/>
    </source>
</evidence>
<proteinExistence type="predicted"/>
<dbReference type="AlphaFoldDB" id="A0AAN7UVV1"/>
<gene>
    <name evidence="2" type="ORF">RRF57_009932</name>
</gene>
<name>A0AAN7UVV1_9PEZI</name>
<organism evidence="2 3">
    <name type="scientific">Xylaria bambusicola</name>
    <dbReference type="NCBI Taxonomy" id="326684"/>
    <lineage>
        <taxon>Eukaryota</taxon>
        <taxon>Fungi</taxon>
        <taxon>Dikarya</taxon>
        <taxon>Ascomycota</taxon>
        <taxon>Pezizomycotina</taxon>
        <taxon>Sordariomycetes</taxon>
        <taxon>Xylariomycetidae</taxon>
        <taxon>Xylariales</taxon>
        <taxon>Xylariaceae</taxon>
        <taxon>Xylaria</taxon>
    </lineage>
</organism>
<feature type="region of interest" description="Disordered" evidence="1">
    <location>
        <begin position="1"/>
        <end position="22"/>
    </location>
</feature>
<keyword evidence="3" id="KW-1185">Reference proteome</keyword>
<evidence type="ECO:0000256" key="1">
    <source>
        <dbReference type="SAM" id="MobiDB-lite"/>
    </source>
</evidence>